<feature type="active site" description="Proton acceptor" evidence="5">
    <location>
        <position position="57"/>
    </location>
</feature>
<gene>
    <name evidence="8" type="primary">rfbC</name>
    <name evidence="8" type="ORF">EJC49_11320</name>
</gene>
<evidence type="ECO:0000256" key="4">
    <source>
        <dbReference type="ARBA" id="ARBA00019595"/>
    </source>
</evidence>
<keyword evidence="7 8" id="KW-0413">Isomerase</keyword>
<organism evidence="8 9">
    <name type="scientific">Aquibium carbonis</name>
    <dbReference type="NCBI Taxonomy" id="2495581"/>
    <lineage>
        <taxon>Bacteria</taxon>
        <taxon>Pseudomonadati</taxon>
        <taxon>Pseudomonadota</taxon>
        <taxon>Alphaproteobacteria</taxon>
        <taxon>Hyphomicrobiales</taxon>
        <taxon>Phyllobacteriaceae</taxon>
        <taxon>Aquibium</taxon>
    </lineage>
</organism>
<protein>
    <recommendedName>
        <fullName evidence="4 7">dTDP-4-dehydrorhamnose 3,5-epimerase</fullName>
        <ecNumber evidence="3 7">5.1.3.13</ecNumber>
    </recommendedName>
    <alternativeName>
        <fullName evidence="7">Thymidine diphospho-4-keto-rhamnose 3,5-epimerase</fullName>
    </alternativeName>
</protein>
<dbReference type="CDD" id="cd00438">
    <property type="entry name" value="cupin_RmlC"/>
    <property type="match status" value="1"/>
</dbReference>
<feature type="site" description="Participates in a stacking interaction with the thymidine ring of dTDP-4-oxo-6-deoxyglucose" evidence="6">
    <location>
        <position position="133"/>
    </location>
</feature>
<comment type="caution">
    <text evidence="8">The sequence shown here is derived from an EMBL/GenBank/DDBJ whole genome shotgun (WGS) entry which is preliminary data.</text>
</comment>
<dbReference type="InterPro" id="IPR014710">
    <property type="entry name" value="RmlC-like_jellyroll"/>
</dbReference>
<dbReference type="RefSeq" id="WP_126700040.1">
    <property type="nucleotide sequence ID" value="NZ_RWKW01000038.1"/>
</dbReference>
<dbReference type="InterPro" id="IPR000888">
    <property type="entry name" value="RmlC-like"/>
</dbReference>
<dbReference type="Proteomes" id="UP000278398">
    <property type="component" value="Unassembled WGS sequence"/>
</dbReference>
<dbReference type="OrthoDB" id="9800680at2"/>
<feature type="active site" description="Proton donor" evidence="5">
    <location>
        <position position="127"/>
    </location>
</feature>
<accession>A0A429YY71</accession>
<name>A0A429YY71_9HYPH</name>
<dbReference type="GO" id="GO:0000271">
    <property type="term" value="P:polysaccharide biosynthetic process"/>
    <property type="evidence" value="ECO:0007669"/>
    <property type="project" value="TreeGrafter"/>
</dbReference>
<comment type="catalytic activity">
    <reaction evidence="1 7">
        <text>dTDP-4-dehydro-6-deoxy-alpha-D-glucose = dTDP-4-dehydro-beta-L-rhamnose</text>
        <dbReference type="Rhea" id="RHEA:16969"/>
        <dbReference type="ChEBI" id="CHEBI:57649"/>
        <dbReference type="ChEBI" id="CHEBI:62830"/>
        <dbReference type="EC" id="5.1.3.13"/>
    </reaction>
</comment>
<evidence type="ECO:0000256" key="5">
    <source>
        <dbReference type="PIRSR" id="PIRSR600888-1"/>
    </source>
</evidence>
<dbReference type="PANTHER" id="PTHR21047">
    <property type="entry name" value="DTDP-6-DEOXY-D-GLUCOSE-3,5 EPIMERASE"/>
    <property type="match status" value="1"/>
</dbReference>
<evidence type="ECO:0000256" key="1">
    <source>
        <dbReference type="ARBA" id="ARBA00001298"/>
    </source>
</evidence>
<comment type="subunit">
    <text evidence="7">Homodimer.</text>
</comment>
<dbReference type="EMBL" id="RWKW01000038">
    <property type="protein sequence ID" value="RST86287.1"/>
    <property type="molecule type" value="Genomic_DNA"/>
</dbReference>
<comment type="function">
    <text evidence="2 7">Catalyzes the epimerization of the C3' and C5'positions of dTDP-6-deoxy-D-xylo-4-hexulose, forming dTDP-6-deoxy-L-lyxo-4-hexulose.</text>
</comment>
<evidence type="ECO:0000313" key="8">
    <source>
        <dbReference type="EMBL" id="RST86287.1"/>
    </source>
</evidence>
<evidence type="ECO:0000256" key="2">
    <source>
        <dbReference type="ARBA" id="ARBA00001997"/>
    </source>
</evidence>
<dbReference type="AlphaFoldDB" id="A0A429YY71"/>
<dbReference type="Pfam" id="PF00908">
    <property type="entry name" value="dTDP_sugar_isom"/>
    <property type="match status" value="1"/>
</dbReference>
<comment type="pathway">
    <text evidence="7">Carbohydrate biosynthesis; dTDP-L-rhamnose biosynthesis.</text>
</comment>
<keyword evidence="9" id="KW-1185">Reference proteome</keyword>
<dbReference type="SUPFAM" id="SSF51182">
    <property type="entry name" value="RmlC-like cupins"/>
    <property type="match status" value="1"/>
</dbReference>
<comment type="similarity">
    <text evidence="7">Belongs to the dTDP-4-dehydrorhamnose 3,5-epimerase family.</text>
</comment>
<dbReference type="GO" id="GO:0019305">
    <property type="term" value="P:dTDP-rhamnose biosynthetic process"/>
    <property type="evidence" value="ECO:0007669"/>
    <property type="project" value="UniProtKB-UniRule"/>
</dbReference>
<dbReference type="Gene3D" id="2.60.120.10">
    <property type="entry name" value="Jelly Rolls"/>
    <property type="match status" value="1"/>
</dbReference>
<dbReference type="PANTHER" id="PTHR21047:SF2">
    <property type="entry name" value="THYMIDINE DIPHOSPHO-4-KETO-RHAMNOSE 3,5-EPIMERASE"/>
    <property type="match status" value="1"/>
</dbReference>
<evidence type="ECO:0000313" key="9">
    <source>
        <dbReference type="Proteomes" id="UP000278398"/>
    </source>
</evidence>
<evidence type="ECO:0000256" key="3">
    <source>
        <dbReference type="ARBA" id="ARBA00012098"/>
    </source>
</evidence>
<sequence>MDPVGLVVLEPRRFSDERGYFEETWNRRHFDDAGIGVDFVQDNASMSIQSGTLRGLHFQAPPHAQDKLVRCTRGAIFDVAVDIRRGSPTYGRWSGIELTPENGRQFFIPKGFLHGFVTLLPRSEVQYKCSDYYAPACDGSVRWDSLDIDWPLEGAPVLSAKDADAPAFAGFQSPFVFGDNA</sequence>
<dbReference type="UniPathway" id="UPA00124"/>
<evidence type="ECO:0000256" key="6">
    <source>
        <dbReference type="PIRSR" id="PIRSR600888-3"/>
    </source>
</evidence>
<dbReference type="EC" id="5.1.3.13" evidence="3 7"/>
<dbReference type="GO" id="GO:0005829">
    <property type="term" value="C:cytosol"/>
    <property type="evidence" value="ECO:0007669"/>
    <property type="project" value="TreeGrafter"/>
</dbReference>
<evidence type="ECO:0000256" key="7">
    <source>
        <dbReference type="RuleBase" id="RU364069"/>
    </source>
</evidence>
<dbReference type="InterPro" id="IPR011051">
    <property type="entry name" value="RmlC_Cupin_sf"/>
</dbReference>
<dbReference type="NCBIfam" id="TIGR01221">
    <property type="entry name" value="rmlC"/>
    <property type="match status" value="1"/>
</dbReference>
<proteinExistence type="inferred from homology"/>
<dbReference type="GO" id="GO:0008830">
    <property type="term" value="F:dTDP-4-dehydrorhamnose 3,5-epimerase activity"/>
    <property type="evidence" value="ECO:0007669"/>
    <property type="project" value="UniProtKB-UniRule"/>
</dbReference>
<reference evidence="8 9" key="1">
    <citation type="submission" date="2018-12" db="EMBL/GenBank/DDBJ databases">
        <title>Mesorhizobium carbonis sp. nov., isolated from coal mine water.</title>
        <authorList>
            <person name="Xin W."/>
            <person name="Xu Z."/>
            <person name="Xiang F."/>
            <person name="Zhang J."/>
            <person name="Xi L."/>
            <person name="Liu J."/>
        </authorList>
    </citation>
    <scope>NUCLEOTIDE SEQUENCE [LARGE SCALE GENOMIC DNA]</scope>
    <source>
        <strain evidence="8 9">B2.3</strain>
    </source>
</reference>